<keyword evidence="2" id="KW-0472">Membrane</keyword>
<accession>A0A8H6YID8</accession>
<dbReference type="GO" id="GO:0043386">
    <property type="term" value="P:mycotoxin biosynthetic process"/>
    <property type="evidence" value="ECO:0007669"/>
    <property type="project" value="InterPro"/>
</dbReference>
<comment type="caution">
    <text evidence="3">The sequence shown here is derived from an EMBL/GenBank/DDBJ whole genome shotgun (WGS) entry which is preliminary data.</text>
</comment>
<dbReference type="Pfam" id="PF11807">
    <property type="entry name" value="UstYa"/>
    <property type="match status" value="1"/>
</dbReference>
<dbReference type="PANTHER" id="PTHR33365:SF13">
    <property type="entry name" value="TAT PATHWAY SIGNAL SEQUENCE"/>
    <property type="match status" value="1"/>
</dbReference>
<evidence type="ECO:0000256" key="2">
    <source>
        <dbReference type="SAM" id="Phobius"/>
    </source>
</evidence>
<reference evidence="3" key="1">
    <citation type="submission" date="2020-05" db="EMBL/GenBank/DDBJ databases">
        <title>Mycena genomes resolve the evolution of fungal bioluminescence.</title>
        <authorList>
            <person name="Tsai I.J."/>
        </authorList>
    </citation>
    <scope>NUCLEOTIDE SEQUENCE</scope>
    <source>
        <strain evidence="3">CCC161011</strain>
    </source>
</reference>
<keyword evidence="4" id="KW-1185">Reference proteome</keyword>
<name>A0A8H6YID8_9AGAR</name>
<dbReference type="AlphaFoldDB" id="A0A8H6YID8"/>
<evidence type="ECO:0000313" key="3">
    <source>
        <dbReference type="EMBL" id="KAF7358520.1"/>
    </source>
</evidence>
<dbReference type="OrthoDB" id="3687641at2759"/>
<sequence length="214" mass="24287">MAASRPNLLSLLVILVGINFGLIAFNVGLFRRVLEVSHKLSGPQRHNFEYSYKPGEVPGYFRPAAMTFEAPDTQYPLDDDLKWGSIVAPKRGFIRHGSEGAPISISLYHQLHCVNGIRFAYVATRDGLFKTEKARAASFAHVNHCFDLLRQSLLCKADTTLIPVNASSQAGVTRRCRDWEQVRRFVDENHDFWRDIPYVYHPTDNQTSSKGYNE</sequence>
<dbReference type="InterPro" id="IPR021765">
    <property type="entry name" value="UstYa-like"/>
</dbReference>
<dbReference type="Proteomes" id="UP000620124">
    <property type="component" value="Unassembled WGS sequence"/>
</dbReference>
<keyword evidence="2" id="KW-0812">Transmembrane</keyword>
<organism evidence="3 4">
    <name type="scientific">Mycena venus</name>
    <dbReference type="NCBI Taxonomy" id="2733690"/>
    <lineage>
        <taxon>Eukaryota</taxon>
        <taxon>Fungi</taxon>
        <taxon>Dikarya</taxon>
        <taxon>Basidiomycota</taxon>
        <taxon>Agaricomycotina</taxon>
        <taxon>Agaricomycetes</taxon>
        <taxon>Agaricomycetidae</taxon>
        <taxon>Agaricales</taxon>
        <taxon>Marasmiineae</taxon>
        <taxon>Mycenaceae</taxon>
        <taxon>Mycena</taxon>
    </lineage>
</organism>
<feature type="transmembrane region" description="Helical" evidence="2">
    <location>
        <begin position="6"/>
        <end position="30"/>
    </location>
</feature>
<evidence type="ECO:0000313" key="4">
    <source>
        <dbReference type="Proteomes" id="UP000620124"/>
    </source>
</evidence>
<comment type="similarity">
    <text evidence="1">Belongs to the ustYa family.</text>
</comment>
<proteinExistence type="inferred from homology"/>
<gene>
    <name evidence="3" type="ORF">MVEN_00902900</name>
</gene>
<keyword evidence="2" id="KW-1133">Transmembrane helix</keyword>
<evidence type="ECO:0000256" key="1">
    <source>
        <dbReference type="ARBA" id="ARBA00035112"/>
    </source>
</evidence>
<dbReference type="EMBL" id="JACAZI010000006">
    <property type="protein sequence ID" value="KAF7358520.1"/>
    <property type="molecule type" value="Genomic_DNA"/>
</dbReference>
<protein>
    <submittedName>
        <fullName evidence="3">Uncharacterized protein</fullName>
    </submittedName>
</protein>
<dbReference type="PANTHER" id="PTHR33365">
    <property type="entry name" value="YALI0B05434P"/>
    <property type="match status" value="1"/>
</dbReference>